<feature type="region of interest" description="Disordered" evidence="5">
    <location>
        <begin position="178"/>
        <end position="207"/>
    </location>
</feature>
<protein>
    <submittedName>
        <fullName evidence="7">Unannotated protein</fullName>
    </submittedName>
</protein>
<comment type="subcellular location">
    <subcellularLocation>
        <location evidence="1">Membrane</location>
        <topology evidence="1">Multi-pass membrane protein</topology>
    </subcellularLocation>
</comment>
<evidence type="ECO:0000256" key="5">
    <source>
        <dbReference type="SAM" id="MobiDB-lite"/>
    </source>
</evidence>
<accession>A0A6J7HC99</accession>
<evidence type="ECO:0000313" key="7">
    <source>
        <dbReference type="EMBL" id="CAB4916818.1"/>
    </source>
</evidence>
<keyword evidence="3 6" id="KW-1133">Transmembrane helix</keyword>
<evidence type="ECO:0000256" key="4">
    <source>
        <dbReference type="ARBA" id="ARBA00023136"/>
    </source>
</evidence>
<evidence type="ECO:0000256" key="2">
    <source>
        <dbReference type="ARBA" id="ARBA00022692"/>
    </source>
</evidence>
<proteinExistence type="predicted"/>
<dbReference type="AlphaFoldDB" id="A0A6J7HC99"/>
<name>A0A6J7HC99_9ZZZZ</name>
<feature type="transmembrane region" description="Helical" evidence="6">
    <location>
        <begin position="217"/>
        <end position="235"/>
    </location>
</feature>
<dbReference type="EMBL" id="CAFBMK010000085">
    <property type="protein sequence ID" value="CAB4916818.1"/>
    <property type="molecule type" value="Genomic_DNA"/>
</dbReference>
<evidence type="ECO:0000256" key="6">
    <source>
        <dbReference type="SAM" id="Phobius"/>
    </source>
</evidence>
<sequence length="350" mass="36483">MRPIDVPVPGAVRRLARPVVSRVPPVVERALRAETAVHDFSVRYSVALLRVALGFVFIVFGILKFFPGLSPAQQVAEQTTTVLTLGLVPVGGLLFVVAFVEVLAGLLLIQGRYMRAVVWLLLFEMVAILSPLVTLPGELFNGPHHLPSLLGQYILKDVVLLAGVLVLAAHTKNGRIVVPGSDDADDDGPGTAARAVADPGAGPVEAAGRPPLARRRLALGVAAAAFALLSLAAAGQRFGPEDGTGAGAPIVAGTRLTLVGPDALTRPLQRDLERATAGRLTVATSTVFLPARLGLRTGTTSGVLVLRPGRTQKLYTALSDATAVRELRAAVQRNAAGAGVRLQRGIIPVG</sequence>
<organism evidence="7">
    <name type="scientific">freshwater metagenome</name>
    <dbReference type="NCBI Taxonomy" id="449393"/>
    <lineage>
        <taxon>unclassified sequences</taxon>
        <taxon>metagenomes</taxon>
        <taxon>ecological metagenomes</taxon>
    </lineage>
</organism>
<keyword evidence="4 6" id="KW-0472">Membrane</keyword>
<dbReference type="GO" id="GO:0016020">
    <property type="term" value="C:membrane"/>
    <property type="evidence" value="ECO:0007669"/>
    <property type="project" value="UniProtKB-SubCell"/>
</dbReference>
<evidence type="ECO:0000256" key="3">
    <source>
        <dbReference type="ARBA" id="ARBA00022989"/>
    </source>
</evidence>
<feature type="transmembrane region" description="Helical" evidence="6">
    <location>
        <begin position="153"/>
        <end position="171"/>
    </location>
</feature>
<reference evidence="7" key="1">
    <citation type="submission" date="2020-05" db="EMBL/GenBank/DDBJ databases">
        <authorList>
            <person name="Chiriac C."/>
            <person name="Salcher M."/>
            <person name="Ghai R."/>
            <person name="Kavagutti S V."/>
        </authorList>
    </citation>
    <scope>NUCLEOTIDE SEQUENCE</scope>
</reference>
<gene>
    <name evidence="7" type="ORF">UFOPK3564_01613</name>
</gene>
<dbReference type="Pfam" id="PF07681">
    <property type="entry name" value="DoxX"/>
    <property type="match status" value="1"/>
</dbReference>
<feature type="transmembrane region" description="Helical" evidence="6">
    <location>
        <begin position="86"/>
        <end position="109"/>
    </location>
</feature>
<keyword evidence="2 6" id="KW-0812">Transmembrane</keyword>
<dbReference type="InterPro" id="IPR032808">
    <property type="entry name" value="DoxX"/>
</dbReference>
<feature type="transmembrane region" description="Helical" evidence="6">
    <location>
        <begin position="47"/>
        <end position="66"/>
    </location>
</feature>
<evidence type="ECO:0000256" key="1">
    <source>
        <dbReference type="ARBA" id="ARBA00004141"/>
    </source>
</evidence>
<feature type="transmembrane region" description="Helical" evidence="6">
    <location>
        <begin position="116"/>
        <end position="133"/>
    </location>
</feature>